<dbReference type="InterPro" id="IPR050204">
    <property type="entry name" value="AraC_XylS_family_regulators"/>
</dbReference>
<dbReference type="Proteomes" id="UP001611251">
    <property type="component" value="Unassembled WGS sequence"/>
</dbReference>
<evidence type="ECO:0000256" key="1">
    <source>
        <dbReference type="ARBA" id="ARBA00023015"/>
    </source>
</evidence>
<dbReference type="InterPro" id="IPR020449">
    <property type="entry name" value="Tscrpt_reg_AraC-type_HTH"/>
</dbReference>
<evidence type="ECO:0000313" key="6">
    <source>
        <dbReference type="Proteomes" id="UP001611251"/>
    </source>
</evidence>
<dbReference type="PROSITE" id="PS01124">
    <property type="entry name" value="HTH_ARAC_FAMILY_2"/>
    <property type="match status" value="1"/>
</dbReference>
<evidence type="ECO:0000256" key="2">
    <source>
        <dbReference type="ARBA" id="ARBA00023125"/>
    </source>
</evidence>
<keyword evidence="3" id="KW-0804">Transcription</keyword>
<accession>A0ABW7PSW9</accession>
<dbReference type="SMART" id="SM00342">
    <property type="entry name" value="HTH_ARAC"/>
    <property type="match status" value="1"/>
</dbReference>
<evidence type="ECO:0000259" key="4">
    <source>
        <dbReference type="PROSITE" id="PS01124"/>
    </source>
</evidence>
<keyword evidence="6" id="KW-1185">Reference proteome</keyword>
<dbReference type="InterPro" id="IPR009057">
    <property type="entry name" value="Homeodomain-like_sf"/>
</dbReference>
<organism evidence="5 6">
    <name type="scientific">Pantoea osteomyelitidis</name>
    <dbReference type="NCBI Taxonomy" id="3230026"/>
    <lineage>
        <taxon>Bacteria</taxon>
        <taxon>Pseudomonadati</taxon>
        <taxon>Pseudomonadota</taxon>
        <taxon>Gammaproteobacteria</taxon>
        <taxon>Enterobacterales</taxon>
        <taxon>Erwiniaceae</taxon>
        <taxon>Pantoea</taxon>
    </lineage>
</organism>
<keyword evidence="1" id="KW-0805">Transcription regulation</keyword>
<dbReference type="InterPro" id="IPR018062">
    <property type="entry name" value="HTH_AraC-typ_CS"/>
</dbReference>
<reference evidence="5 6" key="1">
    <citation type="submission" date="2024-08" db="EMBL/GenBank/DDBJ databases">
        <title>Pantoea ronii - a newly identified human opportunistic pathogen.</title>
        <authorList>
            <person name="Keidar-Friedman D."/>
            <person name="Sorek N."/>
            <person name="Leshin-Carmel D."/>
            <person name="Tsur A."/>
            <person name="Amsalem M."/>
            <person name="Tolkach D."/>
            <person name="Brosh-Nissimov T."/>
        </authorList>
    </citation>
    <scope>NUCLEOTIDE SEQUENCE [LARGE SCALE GENOMIC DNA]</scope>
    <source>
        <strain evidence="5 6">AA23256</strain>
    </source>
</reference>
<feature type="domain" description="HTH araC/xylS-type" evidence="4">
    <location>
        <begin position="190"/>
        <end position="288"/>
    </location>
</feature>
<proteinExistence type="predicted"/>
<protein>
    <submittedName>
        <fullName evidence="5">Helix-turn-helix domain-containing protein</fullName>
    </submittedName>
</protein>
<dbReference type="PANTHER" id="PTHR46796">
    <property type="entry name" value="HTH-TYPE TRANSCRIPTIONAL ACTIVATOR RHAS-RELATED"/>
    <property type="match status" value="1"/>
</dbReference>
<dbReference type="InterPro" id="IPR018060">
    <property type="entry name" value="HTH_AraC"/>
</dbReference>
<dbReference type="RefSeq" id="WP_397211541.1">
    <property type="nucleotide sequence ID" value="NZ_JBGFSN010000002.1"/>
</dbReference>
<dbReference type="PANTHER" id="PTHR46796:SF6">
    <property type="entry name" value="ARAC SUBFAMILY"/>
    <property type="match status" value="1"/>
</dbReference>
<gene>
    <name evidence="5" type="ORF">ABU178_02225</name>
</gene>
<dbReference type="EMBL" id="JBGFSN010000002">
    <property type="protein sequence ID" value="MFH8133000.1"/>
    <property type="molecule type" value="Genomic_DNA"/>
</dbReference>
<dbReference type="PRINTS" id="PR00032">
    <property type="entry name" value="HTHARAC"/>
</dbReference>
<dbReference type="SUPFAM" id="SSF46689">
    <property type="entry name" value="Homeodomain-like"/>
    <property type="match status" value="2"/>
</dbReference>
<keyword evidence="2" id="KW-0238">DNA-binding</keyword>
<comment type="caution">
    <text evidence="5">The sequence shown here is derived from an EMBL/GenBank/DDBJ whole genome shotgun (WGS) entry which is preliminary data.</text>
</comment>
<sequence length="293" mass="33348">MTPTYETFAILQRHKARLCDSVRLSSGIQLAAWFNSGDRVTNLSNHHTLSLYTAEGYDTWHKTAHGWRNGGGPDRFCLMPAGKESVWDIRADLAFTHLYCTEAHLRQLAEQIWDRSPAQLNLHEKIFSGDDRITQLYRAFLLSCDWQQPANHLTLSSASTLLITHLLQHYSEVRWRAPGVRGGLSPAVLRRLKNYIEAHLDRPLTLAQLAAEAALSEFHFARMFRHSTGEAPHQYVMRRRMARAEQLLHHSALPLTDIALACGFHSSSHFSNRFRQVYGIAPSAHRKAYAASR</sequence>
<dbReference type="Gene3D" id="1.10.10.60">
    <property type="entry name" value="Homeodomain-like"/>
    <property type="match status" value="2"/>
</dbReference>
<evidence type="ECO:0000256" key="3">
    <source>
        <dbReference type="ARBA" id="ARBA00023163"/>
    </source>
</evidence>
<dbReference type="PROSITE" id="PS00041">
    <property type="entry name" value="HTH_ARAC_FAMILY_1"/>
    <property type="match status" value="1"/>
</dbReference>
<dbReference type="Pfam" id="PF12833">
    <property type="entry name" value="HTH_18"/>
    <property type="match status" value="1"/>
</dbReference>
<name>A0ABW7PSW9_9GAMM</name>
<evidence type="ECO:0000313" key="5">
    <source>
        <dbReference type="EMBL" id="MFH8133000.1"/>
    </source>
</evidence>